<protein>
    <submittedName>
        <fullName evidence="2">Uncharacterized protein</fullName>
    </submittedName>
</protein>
<dbReference type="EMBL" id="CADCXU010001689">
    <property type="protein sequence ID" value="CAA9994118.1"/>
    <property type="molecule type" value="Genomic_DNA"/>
</dbReference>
<reference evidence="2 3" key="1">
    <citation type="submission" date="2020-02" db="EMBL/GenBank/DDBJ databases">
        <authorList>
            <person name="Ferguson B K."/>
        </authorList>
    </citation>
    <scope>NUCLEOTIDE SEQUENCE [LARGE SCALE GENOMIC DNA]</scope>
</reference>
<dbReference type="SUPFAM" id="SSF53474">
    <property type="entry name" value="alpha/beta-Hydrolases"/>
    <property type="match status" value="1"/>
</dbReference>
<name>A0A6H5FW19_9HEMI</name>
<feature type="non-terminal residue" evidence="2">
    <location>
        <position position="1"/>
    </location>
</feature>
<keyword evidence="3" id="KW-1185">Reference proteome</keyword>
<gene>
    <name evidence="1" type="ORF">NTEN_LOCUS933</name>
    <name evidence="2" type="ORF">NTEN_LOCUS935</name>
</gene>
<evidence type="ECO:0000313" key="2">
    <source>
        <dbReference type="EMBL" id="CAA9994118.1"/>
    </source>
</evidence>
<dbReference type="EMBL" id="CADCXU010001688">
    <property type="protein sequence ID" value="CAA9994115.1"/>
    <property type="molecule type" value="Genomic_DNA"/>
</dbReference>
<dbReference type="InterPro" id="IPR029058">
    <property type="entry name" value="AB_hydrolase_fold"/>
</dbReference>
<sequence length="198" mass="23120">VDQKKRGGVWRGSRSNYDIWTERWRRRCHSHPQGPCLRLEDSDIFKFTGCLVASAIDSRCTLYLGVIRRTTLGIGKMLVRPLYRTQLVAQTGSLLTPFLDMTFNFYAPSILNFRRSTSNPNEVSRKVREFYFRDNNRLNNYVPIEQAATDSLFAYPVHKEIENHQGPVYSYVFDYKGTPSLYGLLNLANRRTEILRRQ</sequence>
<dbReference type="OrthoDB" id="19653at2759"/>
<accession>A0A6H5FW19</accession>
<proteinExistence type="predicted"/>
<evidence type="ECO:0000313" key="3">
    <source>
        <dbReference type="Proteomes" id="UP000479000"/>
    </source>
</evidence>
<organism evidence="2 3">
    <name type="scientific">Nesidiocoris tenuis</name>
    <dbReference type="NCBI Taxonomy" id="355587"/>
    <lineage>
        <taxon>Eukaryota</taxon>
        <taxon>Metazoa</taxon>
        <taxon>Ecdysozoa</taxon>
        <taxon>Arthropoda</taxon>
        <taxon>Hexapoda</taxon>
        <taxon>Insecta</taxon>
        <taxon>Pterygota</taxon>
        <taxon>Neoptera</taxon>
        <taxon>Paraneoptera</taxon>
        <taxon>Hemiptera</taxon>
        <taxon>Heteroptera</taxon>
        <taxon>Panheteroptera</taxon>
        <taxon>Cimicomorpha</taxon>
        <taxon>Miridae</taxon>
        <taxon>Dicyphina</taxon>
        <taxon>Nesidiocoris</taxon>
    </lineage>
</organism>
<dbReference type="Gene3D" id="3.40.50.1820">
    <property type="entry name" value="alpha/beta hydrolase"/>
    <property type="match status" value="1"/>
</dbReference>
<dbReference type="AlphaFoldDB" id="A0A6H5FW19"/>
<dbReference type="Proteomes" id="UP000479000">
    <property type="component" value="Unassembled WGS sequence"/>
</dbReference>
<evidence type="ECO:0000313" key="1">
    <source>
        <dbReference type="EMBL" id="CAA9994115.1"/>
    </source>
</evidence>